<dbReference type="PANTHER" id="PTHR24271:SF87">
    <property type="entry name" value="ARGININE ESTERASE-LIKE-RELATED"/>
    <property type="match status" value="1"/>
</dbReference>
<sequence>MNNKCDFALQLKVKLNNNVGTISLPMNGEDVKADTLCSVAGWGSVWKLGPATDRLMEANTFIVTNAKCDYRWGFNYEASQMICAHGHGGSCQGDSGGPLVCGNTAVGITSFGNPFRCNSYLLPNVYTKISAYLPWIHSIIDNCE</sequence>
<evidence type="ECO:0000313" key="5">
    <source>
        <dbReference type="RefSeq" id="NP_001076536.1"/>
    </source>
</evidence>
<dbReference type="Ensembl" id="ENSDART00000144453.2">
    <property type="protein sequence ID" value="ENSDARP00000113689.1"/>
    <property type="gene ID" value="ENSDARG00000095175.3"/>
</dbReference>
<dbReference type="GO" id="GO:0051604">
    <property type="term" value="P:protein maturation"/>
    <property type="evidence" value="ECO:0000318"/>
    <property type="project" value="GO_Central"/>
</dbReference>
<accession>Q1LUK3</accession>
<proteinExistence type="predicted"/>
<dbReference type="InterPro" id="IPR043504">
    <property type="entry name" value="Peptidase_S1_PA_chymotrypsin"/>
</dbReference>
<evidence type="ECO:0000259" key="2">
    <source>
        <dbReference type="PROSITE" id="PS50240"/>
    </source>
</evidence>
<reference evidence="3" key="3">
    <citation type="submission" date="2013-08" db="UniProtKB">
        <authorList>
            <consortium name="Ensembl"/>
        </authorList>
    </citation>
    <scope>IDENTIFICATION</scope>
    <source>
        <strain evidence="3">Tuebingen</strain>
    </source>
</reference>
<dbReference type="SMART" id="SM00020">
    <property type="entry name" value="Tryp_SPc"/>
    <property type="match status" value="1"/>
</dbReference>
<dbReference type="RefSeq" id="NP_001076536.1">
    <property type="nucleotide sequence ID" value="NM_001083067.1"/>
</dbReference>
<dbReference type="CDD" id="cd00190">
    <property type="entry name" value="Tryp_SPc"/>
    <property type="match status" value="1"/>
</dbReference>
<dbReference type="ZFIN" id="ZDB-GENE-060503-364">
    <property type="gene designation" value="si:dkey-78l4.12"/>
</dbReference>
<organism evidence="3">
    <name type="scientific">Danio rerio</name>
    <name type="common">Zebrafish</name>
    <name type="synonym">Brachydanio rerio</name>
    <dbReference type="NCBI Taxonomy" id="7955"/>
    <lineage>
        <taxon>Eukaryota</taxon>
        <taxon>Metazoa</taxon>
        <taxon>Chordata</taxon>
        <taxon>Craniata</taxon>
        <taxon>Vertebrata</taxon>
        <taxon>Euteleostomi</taxon>
        <taxon>Actinopterygii</taxon>
        <taxon>Neopterygii</taxon>
        <taxon>Teleostei</taxon>
        <taxon>Ostariophysi</taxon>
        <taxon>Cypriniformes</taxon>
        <taxon>Danionidae</taxon>
        <taxon>Danioninae</taxon>
        <taxon>Danio</taxon>
    </lineage>
</organism>
<feature type="domain" description="Peptidase S1" evidence="2">
    <location>
        <begin position="1"/>
        <end position="141"/>
    </location>
</feature>
<name>Q1LUK3_DANRE</name>
<keyword evidence="1" id="KW-1015">Disulfide bond</keyword>
<dbReference type="PANTHER" id="PTHR24271">
    <property type="entry name" value="KALLIKREIN-RELATED"/>
    <property type="match status" value="1"/>
</dbReference>
<dbReference type="InterPro" id="IPR009003">
    <property type="entry name" value="Peptidase_S1_PA"/>
</dbReference>
<dbReference type="OrthoDB" id="7863416at2759"/>
<dbReference type="InterPro" id="IPR001254">
    <property type="entry name" value="Trypsin_dom"/>
</dbReference>
<dbReference type="SMR" id="Q1LUK3"/>
<evidence type="ECO:0000313" key="3">
    <source>
        <dbReference type="Ensembl" id="ENSDARP00000113689"/>
    </source>
</evidence>
<dbReference type="STRING" id="7955.ENSDARP00000113689"/>
<reference evidence="5" key="1">
    <citation type="journal article" date="2011" name="Brief. Bioinform.">
        <title>Phylogenetic-based propagation of functional annotations within the Gene Ontology consortium.</title>
        <authorList>
            <person name="Gaudet P."/>
            <person name="Livstone M.S."/>
            <person name="Lewis S.E."/>
            <person name="Thomas P.D."/>
        </authorList>
    </citation>
    <scope>NUCLEOTIDE SEQUENCE</scope>
    <source>
        <strain evidence="5">Tuebingen</strain>
    </source>
</reference>
<reference evidence="5" key="4">
    <citation type="submission" date="2025-04" db="UniProtKB">
        <authorList>
            <consortium name="RefSeq"/>
        </authorList>
    </citation>
    <scope>IDENTIFICATION</scope>
    <source>
        <strain evidence="5">Tuebingen</strain>
    </source>
</reference>
<dbReference type="PROSITE" id="PS00135">
    <property type="entry name" value="TRYPSIN_SER"/>
    <property type="match status" value="1"/>
</dbReference>
<dbReference type="SUPFAM" id="SSF50494">
    <property type="entry name" value="Trypsin-like serine proteases"/>
    <property type="match status" value="1"/>
</dbReference>
<dbReference type="GO" id="GO:0006508">
    <property type="term" value="P:proteolysis"/>
    <property type="evidence" value="ECO:0007669"/>
    <property type="project" value="InterPro"/>
</dbReference>
<dbReference type="PROSITE" id="PS50240">
    <property type="entry name" value="TRYPSIN_DOM"/>
    <property type="match status" value="1"/>
</dbReference>
<dbReference type="HOGENOM" id="CLU_006842_13_2_1"/>
<evidence type="ECO:0000313" key="6">
    <source>
        <dbReference type="ZFIN" id="ZDB-GENE-060503-364"/>
    </source>
</evidence>
<dbReference type="InterPro" id="IPR033116">
    <property type="entry name" value="TRYPSIN_SER"/>
</dbReference>
<dbReference type="AlphaFoldDB" id="Q1LUK3"/>
<evidence type="ECO:0000313" key="4">
    <source>
        <dbReference type="Proteomes" id="UP000000437"/>
    </source>
</evidence>
<dbReference type="Pfam" id="PF00089">
    <property type="entry name" value="Trypsin"/>
    <property type="match status" value="1"/>
</dbReference>
<dbReference type="GO" id="GO:0004252">
    <property type="term" value="F:serine-type endopeptidase activity"/>
    <property type="evidence" value="ECO:0000318"/>
    <property type="project" value="GO_Central"/>
</dbReference>
<gene>
    <name evidence="3 5 6" type="primary">si:dkey-78l4.12</name>
</gene>
<dbReference type="EMBL" id="BX936298">
    <property type="status" value="NOT_ANNOTATED_CDS"/>
    <property type="molecule type" value="Genomic_DNA"/>
</dbReference>
<dbReference type="GeneTree" id="ENSGT00910000144271"/>
<dbReference type="Gene3D" id="2.40.10.10">
    <property type="entry name" value="Trypsin-like serine proteases"/>
    <property type="match status" value="2"/>
</dbReference>
<evidence type="ECO:0000256" key="1">
    <source>
        <dbReference type="ARBA" id="ARBA00023157"/>
    </source>
</evidence>
<keyword evidence="4" id="KW-1185">Reference proteome</keyword>
<dbReference type="GO" id="GO:0005615">
    <property type="term" value="C:extracellular space"/>
    <property type="evidence" value="ECO:0000318"/>
    <property type="project" value="GO_Central"/>
</dbReference>
<dbReference type="GeneID" id="100034483"/>
<reference evidence="3 4" key="2">
    <citation type="journal article" date="2013" name="Nature">
        <title>The zebrafish reference genome sequence and its relationship to the human genome.</title>
        <authorList>
            <consortium name="Genome Reference Consortium Zebrafish"/>
            <person name="Howe K."/>
            <person name="Clark M.D."/>
            <person name="Torroja C.F."/>
            <person name="Torrance J."/>
            <person name="Berthelot C."/>
            <person name="Muffato M."/>
            <person name="Collins J.E."/>
            <person name="Humphray S."/>
            <person name="McLaren K."/>
            <person name="Matthews L."/>
            <person name="McLaren S."/>
            <person name="Sealy I."/>
            <person name="Caccamo M."/>
            <person name="Churcher C."/>
            <person name="Scott C."/>
            <person name="Barrett J.C."/>
            <person name="Koch R."/>
            <person name="Rauch G.J."/>
            <person name="White S."/>
            <person name="Chow W."/>
            <person name="Kilian B."/>
            <person name="Quintais L.T."/>
            <person name="Guerra-Assuncao J.A."/>
            <person name="Zhou Y."/>
            <person name="Gu Y."/>
            <person name="Yen J."/>
            <person name="Vogel J.H."/>
            <person name="Eyre T."/>
            <person name="Redmond S."/>
            <person name="Banerjee R."/>
            <person name="Chi J."/>
            <person name="Fu B."/>
            <person name="Langley E."/>
            <person name="Maguire S.F."/>
            <person name="Laird G.K."/>
            <person name="Lloyd D."/>
            <person name="Kenyon E."/>
            <person name="Donaldson S."/>
            <person name="Sehra H."/>
            <person name="Almeida-King J."/>
            <person name="Loveland J."/>
            <person name="Trevanion S."/>
            <person name="Jones M."/>
            <person name="Quail M."/>
            <person name="Willey D."/>
            <person name="Hunt A."/>
            <person name="Burton J."/>
            <person name="Sims S."/>
            <person name="McLay K."/>
            <person name="Plumb B."/>
            <person name="Davis J."/>
            <person name="Clee C."/>
            <person name="Oliver K."/>
            <person name="Clark R."/>
            <person name="Riddle C."/>
            <person name="Elliot D."/>
            <person name="Eliott D."/>
            <person name="Threadgold G."/>
            <person name="Harden G."/>
            <person name="Ware D."/>
            <person name="Begum S."/>
            <person name="Mortimore B."/>
            <person name="Mortimer B."/>
            <person name="Kerry G."/>
            <person name="Heath P."/>
            <person name="Phillimore B."/>
            <person name="Tracey A."/>
            <person name="Corby N."/>
            <person name="Dunn M."/>
            <person name="Johnson C."/>
            <person name="Wood J."/>
            <person name="Clark S."/>
            <person name="Pelan S."/>
            <person name="Griffiths G."/>
            <person name="Smith M."/>
            <person name="Glithero R."/>
            <person name="Howden P."/>
            <person name="Barker N."/>
            <person name="Lloyd C."/>
            <person name="Stevens C."/>
            <person name="Harley J."/>
            <person name="Holt K."/>
            <person name="Panagiotidis G."/>
            <person name="Lovell J."/>
            <person name="Beasley H."/>
            <person name="Henderson C."/>
            <person name="Gordon D."/>
            <person name="Auger K."/>
            <person name="Wright D."/>
            <person name="Collins J."/>
            <person name="Raisen C."/>
            <person name="Dyer L."/>
            <person name="Leung K."/>
            <person name="Robertson L."/>
            <person name="Ambridge K."/>
            <person name="Leongamornlert D."/>
            <person name="McGuire S."/>
            <person name="Gilderthorp R."/>
            <person name="Griffiths C."/>
            <person name="Manthravadi D."/>
            <person name="Nichol S."/>
            <person name="Barker G."/>
            <person name="Whitehead S."/>
            <person name="Kay M."/>
            <person name="Brown J."/>
            <person name="Murnane C."/>
            <person name="Gray E."/>
            <person name="Humphries M."/>
            <person name="Sycamore N."/>
            <person name="Barker D."/>
            <person name="Saunders D."/>
            <person name="Wallis J."/>
            <person name="Babbage A."/>
            <person name="Hammond S."/>
            <person name="Mashreghi-Mohammadi M."/>
            <person name="Barr L."/>
            <person name="Martin S."/>
            <person name="Wray P."/>
            <person name="Ellington A."/>
            <person name="Matthews N."/>
            <person name="Ellwood M."/>
            <person name="Woodmansey R."/>
            <person name="Clark G."/>
            <person name="Cooper J."/>
            <person name="Cooper J."/>
            <person name="Tromans A."/>
            <person name="Grafham D."/>
            <person name="Skuce C."/>
            <person name="Pandian R."/>
            <person name="Andrews R."/>
            <person name="Harrison E."/>
            <person name="Kimberley A."/>
            <person name="Garnett J."/>
            <person name="Fosker N."/>
            <person name="Hall R."/>
            <person name="Garner P."/>
            <person name="Kelly D."/>
            <person name="Bird C."/>
            <person name="Palmer S."/>
            <person name="Gehring I."/>
            <person name="Berger A."/>
            <person name="Dooley C.M."/>
            <person name="Ersan-Urun Z."/>
            <person name="Eser C."/>
            <person name="Geiger H."/>
            <person name="Geisler M."/>
            <person name="Karotki L."/>
            <person name="Kirn A."/>
            <person name="Konantz J."/>
            <person name="Konantz M."/>
            <person name="Oberlander M."/>
            <person name="Rudolph-Geiger S."/>
            <person name="Teucke M."/>
            <person name="Lanz C."/>
            <person name="Raddatz G."/>
            <person name="Osoegawa K."/>
            <person name="Zhu B."/>
            <person name="Rapp A."/>
            <person name="Widaa S."/>
            <person name="Langford C."/>
            <person name="Yang F."/>
            <person name="Schuster S.C."/>
            <person name="Carter N.P."/>
            <person name="Harrow J."/>
            <person name="Ning Z."/>
            <person name="Herrero J."/>
            <person name="Searle S.M."/>
            <person name="Enright A."/>
            <person name="Geisler R."/>
            <person name="Plasterk R.H."/>
            <person name="Lee C."/>
            <person name="Westerfield M."/>
            <person name="de Jong P.J."/>
            <person name="Zon L.I."/>
            <person name="Postlethwait J.H."/>
            <person name="Nusslein-Volhard C."/>
            <person name="Hubbard T.J."/>
            <person name="Roest Crollius H."/>
            <person name="Rogers J."/>
            <person name="Stemple D.L."/>
        </authorList>
    </citation>
    <scope>NUCLEOTIDE SEQUENCE [LARGE SCALE GENOMIC DNA]</scope>
    <source>
        <strain evidence="3">Tuebingen</strain>
    </source>
</reference>
<dbReference type="KEGG" id="dre:100034483"/>
<protein>
    <submittedName>
        <fullName evidence="3">Si:dkey-78l4.12</fullName>
    </submittedName>
    <submittedName>
        <fullName evidence="5">Uncharacterized protein LOC100034483</fullName>
    </submittedName>
</protein>
<accession>A0A8M1NDQ1</accession>
<dbReference type="AGR" id="ZFIN:ZDB-GENE-060503-364"/>
<dbReference type="Proteomes" id="UP000000437">
    <property type="component" value="Chromosome 22"/>
</dbReference>